<feature type="region of interest" description="Disordered" evidence="1">
    <location>
        <begin position="21"/>
        <end position="53"/>
    </location>
</feature>
<dbReference type="EMBL" id="JBBXMP010001018">
    <property type="protein sequence ID" value="KAL0056730.1"/>
    <property type="molecule type" value="Genomic_DNA"/>
</dbReference>
<gene>
    <name evidence="2" type="ORF">AAF712_016662</name>
</gene>
<dbReference type="Proteomes" id="UP001437256">
    <property type="component" value="Unassembled WGS sequence"/>
</dbReference>
<organism evidence="2 3">
    <name type="scientific">Marasmius tenuissimus</name>
    <dbReference type="NCBI Taxonomy" id="585030"/>
    <lineage>
        <taxon>Eukaryota</taxon>
        <taxon>Fungi</taxon>
        <taxon>Dikarya</taxon>
        <taxon>Basidiomycota</taxon>
        <taxon>Agaricomycotina</taxon>
        <taxon>Agaricomycetes</taxon>
        <taxon>Agaricomycetidae</taxon>
        <taxon>Agaricales</taxon>
        <taxon>Marasmiineae</taxon>
        <taxon>Marasmiaceae</taxon>
        <taxon>Marasmius</taxon>
    </lineage>
</organism>
<name>A0ABR2Z593_9AGAR</name>
<comment type="caution">
    <text evidence="2">The sequence shown here is derived from an EMBL/GenBank/DDBJ whole genome shotgun (WGS) entry which is preliminary data.</text>
</comment>
<feature type="non-terminal residue" evidence="2">
    <location>
        <position position="196"/>
    </location>
</feature>
<accession>A0ABR2Z593</accession>
<feature type="compositionally biased region" description="Basic and acidic residues" evidence="1">
    <location>
        <begin position="152"/>
        <end position="168"/>
    </location>
</feature>
<sequence>MSQPRLAANVTKQPAVDLKAKDRVNGGKSVTRESDQAQYSQTAGGANLVPNTTAQSLSGTKRLQGLLGGSSKLPTCKAQSQETGKAAIVSKPLVRPRTTKKQAAGNTGDRVLQKSTLTRGLTAAVSNKAIGQRDAKQGIKTQTETTRATHSKTMEKQTGVRKESREQGPVDVSDEEPKSRAKTLVKSTSTPPVATS</sequence>
<feature type="compositionally biased region" description="Basic and acidic residues" evidence="1">
    <location>
        <begin position="21"/>
        <end position="35"/>
    </location>
</feature>
<evidence type="ECO:0000256" key="1">
    <source>
        <dbReference type="SAM" id="MobiDB-lite"/>
    </source>
</evidence>
<protein>
    <submittedName>
        <fullName evidence="2">Uncharacterized protein</fullName>
    </submittedName>
</protein>
<evidence type="ECO:0000313" key="3">
    <source>
        <dbReference type="Proteomes" id="UP001437256"/>
    </source>
</evidence>
<feature type="region of interest" description="Disordered" evidence="1">
    <location>
        <begin position="65"/>
        <end position="115"/>
    </location>
</feature>
<keyword evidence="3" id="KW-1185">Reference proteome</keyword>
<proteinExistence type="predicted"/>
<feature type="region of interest" description="Disordered" evidence="1">
    <location>
        <begin position="127"/>
        <end position="196"/>
    </location>
</feature>
<feature type="compositionally biased region" description="Polar residues" evidence="1">
    <location>
        <begin position="185"/>
        <end position="196"/>
    </location>
</feature>
<reference evidence="2 3" key="1">
    <citation type="submission" date="2024-05" db="EMBL/GenBank/DDBJ databases">
        <title>A draft genome resource for the thread blight pathogen Marasmius tenuissimus strain MS-2.</title>
        <authorList>
            <person name="Yulfo-Soto G.E."/>
            <person name="Baruah I.K."/>
            <person name="Amoako-Attah I."/>
            <person name="Bukari Y."/>
            <person name="Meinhardt L.W."/>
            <person name="Bailey B.A."/>
            <person name="Cohen S.P."/>
        </authorList>
    </citation>
    <scope>NUCLEOTIDE SEQUENCE [LARGE SCALE GENOMIC DNA]</scope>
    <source>
        <strain evidence="2 3">MS-2</strain>
    </source>
</reference>
<feature type="compositionally biased region" description="Polar residues" evidence="1">
    <location>
        <begin position="139"/>
        <end position="148"/>
    </location>
</feature>
<evidence type="ECO:0000313" key="2">
    <source>
        <dbReference type="EMBL" id="KAL0056730.1"/>
    </source>
</evidence>
<feature type="compositionally biased region" description="Polar residues" evidence="1">
    <location>
        <begin position="36"/>
        <end position="53"/>
    </location>
</feature>